<dbReference type="PANTHER" id="PTHR33221">
    <property type="entry name" value="WINGED HELIX-TURN-HELIX TRANSCRIPTIONAL REGULATOR, RRF2 FAMILY"/>
    <property type="match status" value="1"/>
</dbReference>
<dbReference type="InterPro" id="IPR036388">
    <property type="entry name" value="WH-like_DNA-bd_sf"/>
</dbReference>
<keyword evidence="2" id="KW-1185">Reference proteome</keyword>
<reference evidence="1 2" key="1">
    <citation type="submission" date="2022-01" db="EMBL/GenBank/DDBJ databases">
        <title>Mariniradius saccharolyticus sp. nov., isolated from sediment of a river.</title>
        <authorList>
            <person name="Liu H."/>
        </authorList>
    </citation>
    <scope>NUCLEOTIDE SEQUENCE [LARGE SCALE GENOMIC DNA]</scope>
    <source>
        <strain evidence="1 2">RY-2</strain>
    </source>
</reference>
<dbReference type="SUPFAM" id="SSF46785">
    <property type="entry name" value="Winged helix' DNA-binding domain"/>
    <property type="match status" value="1"/>
</dbReference>
<dbReference type="RefSeq" id="WP_040479246.1">
    <property type="nucleotide sequence ID" value="NZ_JAKEVZ010000004.1"/>
</dbReference>
<comment type="caution">
    <text evidence="1">The sequence shown here is derived from an EMBL/GenBank/DDBJ whole genome shotgun (WGS) entry which is preliminary data.</text>
</comment>
<dbReference type="Proteomes" id="UP001201449">
    <property type="component" value="Unassembled WGS sequence"/>
</dbReference>
<sequence length="145" mass="16178">MKVLSQTSKYGIRALLYMVSHPSGSEYMSIGEIAREIDLSFHFLTKIFRELTAKGILYSYRGPSGGIALAKPASEIMLVDIVFALEGKDYFDQCLLGLPGCGHAKPCPVHDFWKDVKHDIRVHLSGTSLQHLSEKIVSEEVRLLL</sequence>
<dbReference type="Pfam" id="PF02082">
    <property type="entry name" value="Rrf2"/>
    <property type="match status" value="1"/>
</dbReference>
<evidence type="ECO:0000313" key="1">
    <source>
        <dbReference type="EMBL" id="MCF1750829.1"/>
    </source>
</evidence>
<dbReference type="PROSITE" id="PS51197">
    <property type="entry name" value="HTH_RRF2_2"/>
    <property type="match status" value="1"/>
</dbReference>
<dbReference type="InterPro" id="IPR000944">
    <property type="entry name" value="Tscrpt_reg_Rrf2"/>
</dbReference>
<protein>
    <submittedName>
        <fullName evidence="1">Rrf2 family transcriptional regulator</fullName>
    </submittedName>
</protein>
<proteinExistence type="predicted"/>
<dbReference type="NCBIfam" id="TIGR00738">
    <property type="entry name" value="rrf2_super"/>
    <property type="match status" value="1"/>
</dbReference>
<dbReference type="Gene3D" id="1.10.10.10">
    <property type="entry name" value="Winged helix-like DNA-binding domain superfamily/Winged helix DNA-binding domain"/>
    <property type="match status" value="1"/>
</dbReference>
<dbReference type="InterPro" id="IPR036390">
    <property type="entry name" value="WH_DNA-bd_sf"/>
</dbReference>
<dbReference type="EMBL" id="JAKEVZ010000004">
    <property type="protein sequence ID" value="MCF1750829.1"/>
    <property type="molecule type" value="Genomic_DNA"/>
</dbReference>
<organism evidence="1 2">
    <name type="scientific">Mariniradius sediminis</name>
    <dbReference type="NCBI Taxonomy" id="2909237"/>
    <lineage>
        <taxon>Bacteria</taxon>
        <taxon>Pseudomonadati</taxon>
        <taxon>Bacteroidota</taxon>
        <taxon>Cytophagia</taxon>
        <taxon>Cytophagales</taxon>
        <taxon>Cyclobacteriaceae</taxon>
        <taxon>Mariniradius</taxon>
    </lineage>
</organism>
<dbReference type="InterPro" id="IPR030489">
    <property type="entry name" value="TR_Rrf2-type_CS"/>
</dbReference>
<gene>
    <name evidence="1" type="ORF">L0U89_07070</name>
</gene>
<accession>A0ABS9BTZ6</accession>
<dbReference type="PANTHER" id="PTHR33221:SF15">
    <property type="entry name" value="HTH-TYPE TRANSCRIPTIONAL REGULATOR YWGB-RELATED"/>
    <property type="match status" value="1"/>
</dbReference>
<evidence type="ECO:0000313" key="2">
    <source>
        <dbReference type="Proteomes" id="UP001201449"/>
    </source>
</evidence>
<name>A0ABS9BTZ6_9BACT</name>
<dbReference type="PROSITE" id="PS01332">
    <property type="entry name" value="HTH_RRF2_1"/>
    <property type="match status" value="1"/>
</dbReference>